<dbReference type="RefSeq" id="WP_119573493.1">
    <property type="nucleotide sequence ID" value="NZ_QXEC01000003.1"/>
</dbReference>
<dbReference type="PANTHER" id="PTHR43214:SF24">
    <property type="entry name" value="TRANSCRIPTIONAL REGULATORY PROTEIN NARL-RELATED"/>
    <property type="match status" value="1"/>
</dbReference>
<evidence type="ECO:0000256" key="2">
    <source>
        <dbReference type="ARBA" id="ARBA00023125"/>
    </source>
</evidence>
<dbReference type="PROSITE" id="PS50110">
    <property type="entry name" value="RESPONSE_REGULATORY"/>
    <property type="match status" value="1"/>
</dbReference>
<keyword evidence="4" id="KW-0597">Phosphoprotein</keyword>
<feature type="domain" description="Response regulatory" evidence="6">
    <location>
        <begin position="28"/>
        <end position="140"/>
    </location>
</feature>
<evidence type="ECO:0000256" key="3">
    <source>
        <dbReference type="ARBA" id="ARBA00023163"/>
    </source>
</evidence>
<feature type="modified residue" description="4-aspartylphosphate" evidence="4">
    <location>
        <position position="79"/>
    </location>
</feature>
<dbReference type="InterPro" id="IPR039420">
    <property type="entry name" value="WalR-like"/>
</dbReference>
<keyword evidence="1" id="KW-0805">Transcription regulation</keyword>
<dbReference type="InterPro" id="IPR001789">
    <property type="entry name" value="Sig_transdc_resp-reg_receiver"/>
</dbReference>
<dbReference type="InterPro" id="IPR011006">
    <property type="entry name" value="CheY-like_superfamily"/>
</dbReference>
<dbReference type="AlphaFoldDB" id="A0A418MZF7"/>
<keyword evidence="3" id="KW-0804">Transcription</keyword>
<feature type="region of interest" description="Disordered" evidence="5">
    <location>
        <begin position="1"/>
        <end position="20"/>
    </location>
</feature>
<dbReference type="OrthoDB" id="3372872at2"/>
<name>A0A418MZF7_9ACTN</name>
<proteinExistence type="predicted"/>
<dbReference type="EMBL" id="QXEC01000003">
    <property type="protein sequence ID" value="RIV40199.1"/>
    <property type="molecule type" value="Genomic_DNA"/>
</dbReference>
<dbReference type="GO" id="GO:0000160">
    <property type="term" value="P:phosphorelay signal transduction system"/>
    <property type="evidence" value="ECO:0007669"/>
    <property type="project" value="InterPro"/>
</dbReference>
<evidence type="ECO:0000256" key="5">
    <source>
        <dbReference type="SAM" id="MobiDB-lite"/>
    </source>
</evidence>
<evidence type="ECO:0000256" key="1">
    <source>
        <dbReference type="ARBA" id="ARBA00023015"/>
    </source>
</evidence>
<reference evidence="7 8" key="1">
    <citation type="submission" date="2018-08" db="EMBL/GenBank/DDBJ databases">
        <title>Jishengella sp. nov., isolated from a root of Azadirachta indica A. Juss. var. siamensis Valenton.</title>
        <authorList>
            <person name="Kuncharoen N."/>
            <person name="Tanasupawat S."/>
            <person name="Kudo T."/>
            <person name="Ohkuma M."/>
        </authorList>
    </citation>
    <scope>NUCLEOTIDE SEQUENCE [LARGE SCALE GENOMIC DNA]</scope>
    <source>
        <strain evidence="7 8">AZ1-13</strain>
    </source>
</reference>
<evidence type="ECO:0000313" key="7">
    <source>
        <dbReference type="EMBL" id="RIV40199.1"/>
    </source>
</evidence>
<protein>
    <submittedName>
        <fullName evidence="7">DNA-binding response regulator</fullName>
    </submittedName>
</protein>
<comment type="caution">
    <text evidence="7">The sequence shown here is derived from an EMBL/GenBank/DDBJ whole genome shotgun (WGS) entry which is preliminary data.</text>
</comment>
<accession>A0A418MZF7</accession>
<keyword evidence="2 7" id="KW-0238">DNA-binding</keyword>
<sequence>MGVAISDASGQPRTHTGVPADGGTALVTALIAHPCPIERAALRAALDADDRIRVVAIAGDGDEAVALTHRLRPAVVLLDDQLGTPEGGLVRALAQHAGVLALTRATERRAITALLRAPVRGCLVYGQIEGADLHRAVRAVAAGLGWLSPVAVAAASFELRARTRRTGQPGPAYQGS</sequence>
<evidence type="ECO:0000259" key="6">
    <source>
        <dbReference type="PROSITE" id="PS50110"/>
    </source>
</evidence>
<organism evidence="7 8">
    <name type="scientific">Micromonospora radicis</name>
    <dbReference type="NCBI Taxonomy" id="1894971"/>
    <lineage>
        <taxon>Bacteria</taxon>
        <taxon>Bacillati</taxon>
        <taxon>Actinomycetota</taxon>
        <taxon>Actinomycetes</taxon>
        <taxon>Micromonosporales</taxon>
        <taxon>Micromonosporaceae</taxon>
        <taxon>Micromonospora</taxon>
    </lineage>
</organism>
<dbReference type="GO" id="GO:0003677">
    <property type="term" value="F:DNA binding"/>
    <property type="evidence" value="ECO:0007669"/>
    <property type="project" value="UniProtKB-KW"/>
</dbReference>
<dbReference type="PANTHER" id="PTHR43214">
    <property type="entry name" value="TWO-COMPONENT RESPONSE REGULATOR"/>
    <property type="match status" value="1"/>
</dbReference>
<evidence type="ECO:0000313" key="8">
    <source>
        <dbReference type="Proteomes" id="UP000283832"/>
    </source>
</evidence>
<evidence type="ECO:0000256" key="4">
    <source>
        <dbReference type="PROSITE-ProRule" id="PRU00169"/>
    </source>
</evidence>
<dbReference type="SUPFAM" id="SSF52172">
    <property type="entry name" value="CheY-like"/>
    <property type="match status" value="1"/>
</dbReference>
<dbReference type="Proteomes" id="UP000283832">
    <property type="component" value="Unassembled WGS sequence"/>
</dbReference>
<gene>
    <name evidence="7" type="ORF">D2L64_04875</name>
</gene>
<keyword evidence="8" id="KW-1185">Reference proteome</keyword>
<dbReference type="Gene3D" id="3.40.50.2300">
    <property type="match status" value="1"/>
</dbReference>